<feature type="compositionally biased region" description="Polar residues" evidence="1">
    <location>
        <begin position="83"/>
        <end position="125"/>
    </location>
</feature>
<feature type="region of interest" description="Disordered" evidence="1">
    <location>
        <begin position="81"/>
        <end position="162"/>
    </location>
</feature>
<feature type="region of interest" description="Disordered" evidence="1">
    <location>
        <begin position="493"/>
        <end position="564"/>
    </location>
</feature>
<gene>
    <name evidence="3" type="ORF">PIIN_06208</name>
</gene>
<dbReference type="InParanoid" id="G4TLT1"/>
<dbReference type="HOGENOM" id="CLU_393352_0_0_1"/>
<dbReference type="PROSITE" id="PS00430">
    <property type="entry name" value="TONB_DEPENDENT_REC_1"/>
    <property type="match status" value="1"/>
</dbReference>
<evidence type="ECO:0000256" key="1">
    <source>
        <dbReference type="SAM" id="MobiDB-lite"/>
    </source>
</evidence>
<feature type="region of interest" description="Disordered" evidence="1">
    <location>
        <begin position="1"/>
        <end position="69"/>
    </location>
</feature>
<reference evidence="3 4" key="1">
    <citation type="journal article" date="2011" name="PLoS Pathog.">
        <title>Endophytic Life Strategies Decoded by Genome and Transcriptome Analyses of the Mutualistic Root Symbiont Piriformospora indica.</title>
        <authorList>
            <person name="Zuccaro A."/>
            <person name="Lahrmann U."/>
            <person name="Guldener U."/>
            <person name="Langen G."/>
            <person name="Pfiffi S."/>
            <person name="Biedenkopf D."/>
            <person name="Wong P."/>
            <person name="Samans B."/>
            <person name="Grimm C."/>
            <person name="Basiewicz M."/>
            <person name="Murat C."/>
            <person name="Martin F."/>
            <person name="Kogel K.H."/>
        </authorList>
    </citation>
    <scope>NUCLEOTIDE SEQUENCE [LARGE SCALE GENOMIC DNA]</scope>
    <source>
        <strain evidence="3 4">DSM 11827</strain>
    </source>
</reference>
<dbReference type="OrthoDB" id="2384350at2759"/>
<feature type="domain" description="BRCT" evidence="2">
    <location>
        <begin position="565"/>
        <end position="659"/>
    </location>
</feature>
<feature type="compositionally biased region" description="Low complexity" evidence="1">
    <location>
        <begin position="511"/>
        <end position="525"/>
    </location>
</feature>
<dbReference type="SUPFAM" id="SSF52113">
    <property type="entry name" value="BRCT domain"/>
    <property type="match status" value="1"/>
</dbReference>
<proteinExistence type="predicted"/>
<organism evidence="3 4">
    <name type="scientific">Serendipita indica (strain DSM 11827)</name>
    <name type="common">Root endophyte fungus</name>
    <name type="synonym">Piriformospora indica</name>
    <dbReference type="NCBI Taxonomy" id="1109443"/>
    <lineage>
        <taxon>Eukaryota</taxon>
        <taxon>Fungi</taxon>
        <taxon>Dikarya</taxon>
        <taxon>Basidiomycota</taxon>
        <taxon>Agaricomycotina</taxon>
        <taxon>Agaricomycetes</taxon>
        <taxon>Sebacinales</taxon>
        <taxon>Serendipitaceae</taxon>
        <taxon>Serendipita</taxon>
    </lineage>
</organism>
<feature type="compositionally biased region" description="Low complexity" evidence="1">
    <location>
        <begin position="22"/>
        <end position="36"/>
    </location>
</feature>
<feature type="region of interest" description="Disordered" evidence="1">
    <location>
        <begin position="385"/>
        <end position="469"/>
    </location>
</feature>
<evidence type="ECO:0000313" key="4">
    <source>
        <dbReference type="Proteomes" id="UP000007148"/>
    </source>
</evidence>
<name>G4TLT1_SERID</name>
<dbReference type="InterPro" id="IPR001357">
    <property type="entry name" value="BRCT_dom"/>
</dbReference>
<feature type="compositionally biased region" description="Polar residues" evidence="1">
    <location>
        <begin position="553"/>
        <end position="562"/>
    </location>
</feature>
<evidence type="ECO:0000259" key="2">
    <source>
        <dbReference type="PROSITE" id="PS50172"/>
    </source>
</evidence>
<protein>
    <recommendedName>
        <fullName evidence="2">BRCT domain-containing protein</fullName>
    </recommendedName>
</protein>
<dbReference type="Pfam" id="PF00533">
    <property type="entry name" value="BRCT"/>
    <property type="match status" value="1"/>
</dbReference>
<dbReference type="Proteomes" id="UP000007148">
    <property type="component" value="Unassembled WGS sequence"/>
</dbReference>
<feature type="region of interest" description="Disordered" evidence="1">
    <location>
        <begin position="197"/>
        <end position="259"/>
    </location>
</feature>
<keyword evidence="4" id="KW-1185">Reference proteome</keyword>
<dbReference type="InterPro" id="IPR010916">
    <property type="entry name" value="TonB_box_CS"/>
</dbReference>
<dbReference type="OMA" id="PEMPHIN"/>
<dbReference type="AlphaFoldDB" id="G4TLT1"/>
<dbReference type="SMART" id="SM00292">
    <property type="entry name" value="BRCT"/>
    <property type="match status" value="1"/>
</dbReference>
<dbReference type="PROSITE" id="PS50172">
    <property type="entry name" value="BRCT"/>
    <property type="match status" value="1"/>
</dbReference>
<feature type="compositionally biased region" description="Low complexity" evidence="1">
    <location>
        <begin position="440"/>
        <end position="458"/>
    </location>
</feature>
<comment type="caution">
    <text evidence="3">The sequence shown here is derived from an EMBL/GenBank/DDBJ whole genome shotgun (WGS) entry which is preliminary data.</text>
</comment>
<dbReference type="InterPro" id="IPR036420">
    <property type="entry name" value="BRCT_dom_sf"/>
</dbReference>
<dbReference type="Gene3D" id="3.40.50.10190">
    <property type="entry name" value="BRCT domain"/>
    <property type="match status" value="1"/>
</dbReference>
<accession>G4TLT1</accession>
<dbReference type="CDD" id="cd17716">
    <property type="entry name" value="BRCT_microcephalin_rpt1"/>
    <property type="match status" value="1"/>
</dbReference>
<feature type="compositionally biased region" description="Low complexity" evidence="1">
    <location>
        <begin position="392"/>
        <end position="404"/>
    </location>
</feature>
<evidence type="ECO:0000313" key="3">
    <source>
        <dbReference type="EMBL" id="CCA72274.1"/>
    </source>
</evidence>
<sequence>MPPRGQPGLVQGKAKGRVTRSTKSVAVKARTTAVAAQPAGTSSAHATNKRALPPEMESEDDKLPIKRFKPDVEPLESLAVDIETTSNEGSLPPSSADVSMSTLSNASDTVTVSAATGEQPSSNPNIDHFMEDLQSRGPSTGSPPPALRTEEQTTIPSTPMNAARLEISKTPKAPWLSSSKQTSLKFSPLKKAFVKPRLSASRTPLRKPPDLDLPSSVIDAPPVTTKEPVESTESAMAVDTTEHAAPSTSTQPMVPKTPKTATKLPVRAVPLPRMTPAKSRNHNVSAAFALPVSLSPTKTPGKVFVAKAGGSSSPLRPKVGMKPSILRRVGGKPAMGLASASEGDITSTKSPLSSTLAALMNRTTVDPHAATQAQLSTLSQALEELDAPRPPSSASLRPPLSRPATSLGLQSGAKKEKVAQSTLQRPAMPRVRPGTSMAITGSSRSSQQQGGSTSQTPSATLGRGAPPVSNLAQLQNASSVEARRASTASLMLSQSLPKTGLKPQIPPYRTSSGRRVVSAAPRAAPTSGEKDRSSEDVVMVDASQPIAPESSVKGGSSTNEPTRTAPLDILKDCIIYVDVRTEDGEDAGSLFVDMLRGLGAKILSRIGSSLTHIVYKSGQPSTLTRYRTLADPKPAVVGIAWVVECVEKRHKADTARYAISLEEEAGSILEGLKNANAKSTNTAKTKGGIQTKLQFKPAQKA</sequence>
<dbReference type="STRING" id="1109443.G4TLT1"/>
<dbReference type="eggNOG" id="ENOG502S7AG">
    <property type="taxonomic scope" value="Eukaryota"/>
</dbReference>
<dbReference type="EMBL" id="CAFZ01000156">
    <property type="protein sequence ID" value="CCA72274.1"/>
    <property type="molecule type" value="Genomic_DNA"/>
</dbReference>